<organism evidence="3 4">
    <name type="scientific">Podospora fimiseda</name>
    <dbReference type="NCBI Taxonomy" id="252190"/>
    <lineage>
        <taxon>Eukaryota</taxon>
        <taxon>Fungi</taxon>
        <taxon>Dikarya</taxon>
        <taxon>Ascomycota</taxon>
        <taxon>Pezizomycotina</taxon>
        <taxon>Sordariomycetes</taxon>
        <taxon>Sordariomycetidae</taxon>
        <taxon>Sordariales</taxon>
        <taxon>Podosporaceae</taxon>
        <taxon>Podospora</taxon>
    </lineage>
</organism>
<accession>A0AAN7GV92</accession>
<evidence type="ECO:0000256" key="1">
    <source>
        <dbReference type="SAM" id="MobiDB-lite"/>
    </source>
</evidence>
<keyword evidence="2" id="KW-0812">Transmembrane</keyword>
<evidence type="ECO:0000313" key="3">
    <source>
        <dbReference type="EMBL" id="KAK4225602.1"/>
    </source>
</evidence>
<dbReference type="AlphaFoldDB" id="A0AAN7GV92"/>
<name>A0AAN7GV92_9PEZI</name>
<feature type="region of interest" description="Disordered" evidence="1">
    <location>
        <begin position="342"/>
        <end position="399"/>
    </location>
</feature>
<dbReference type="Proteomes" id="UP001301958">
    <property type="component" value="Unassembled WGS sequence"/>
</dbReference>
<proteinExistence type="predicted"/>
<feature type="region of interest" description="Disordered" evidence="1">
    <location>
        <begin position="424"/>
        <end position="464"/>
    </location>
</feature>
<feature type="compositionally biased region" description="Polar residues" evidence="1">
    <location>
        <begin position="369"/>
        <end position="399"/>
    </location>
</feature>
<evidence type="ECO:0000313" key="4">
    <source>
        <dbReference type="Proteomes" id="UP001301958"/>
    </source>
</evidence>
<gene>
    <name evidence="3" type="ORF">QBC38DRAFT_482532</name>
</gene>
<feature type="compositionally biased region" description="Low complexity" evidence="1">
    <location>
        <begin position="440"/>
        <end position="453"/>
    </location>
</feature>
<keyword evidence="2" id="KW-0472">Membrane</keyword>
<reference evidence="3" key="1">
    <citation type="journal article" date="2023" name="Mol. Phylogenet. Evol.">
        <title>Genome-scale phylogeny and comparative genomics of the fungal order Sordariales.</title>
        <authorList>
            <person name="Hensen N."/>
            <person name="Bonometti L."/>
            <person name="Westerberg I."/>
            <person name="Brannstrom I.O."/>
            <person name="Guillou S."/>
            <person name="Cros-Aarteil S."/>
            <person name="Calhoun S."/>
            <person name="Haridas S."/>
            <person name="Kuo A."/>
            <person name="Mondo S."/>
            <person name="Pangilinan J."/>
            <person name="Riley R."/>
            <person name="LaButti K."/>
            <person name="Andreopoulos B."/>
            <person name="Lipzen A."/>
            <person name="Chen C."/>
            <person name="Yan M."/>
            <person name="Daum C."/>
            <person name="Ng V."/>
            <person name="Clum A."/>
            <person name="Steindorff A."/>
            <person name="Ohm R.A."/>
            <person name="Martin F."/>
            <person name="Silar P."/>
            <person name="Natvig D.O."/>
            <person name="Lalanne C."/>
            <person name="Gautier V."/>
            <person name="Ament-Velasquez S.L."/>
            <person name="Kruys A."/>
            <person name="Hutchinson M.I."/>
            <person name="Powell A.J."/>
            <person name="Barry K."/>
            <person name="Miller A.N."/>
            <person name="Grigoriev I.V."/>
            <person name="Debuchy R."/>
            <person name="Gladieux P."/>
            <person name="Hiltunen Thoren M."/>
            <person name="Johannesson H."/>
        </authorList>
    </citation>
    <scope>NUCLEOTIDE SEQUENCE</scope>
    <source>
        <strain evidence="3">CBS 990.96</strain>
    </source>
</reference>
<dbReference type="EMBL" id="MU865363">
    <property type="protein sequence ID" value="KAK4225602.1"/>
    <property type="molecule type" value="Genomic_DNA"/>
</dbReference>
<evidence type="ECO:0000256" key="2">
    <source>
        <dbReference type="SAM" id="Phobius"/>
    </source>
</evidence>
<keyword evidence="4" id="KW-1185">Reference proteome</keyword>
<keyword evidence="2" id="KW-1133">Transmembrane helix</keyword>
<feature type="transmembrane region" description="Helical" evidence="2">
    <location>
        <begin position="525"/>
        <end position="546"/>
    </location>
</feature>
<reference evidence="3" key="2">
    <citation type="submission" date="2023-05" db="EMBL/GenBank/DDBJ databases">
        <authorList>
            <consortium name="Lawrence Berkeley National Laboratory"/>
            <person name="Steindorff A."/>
            <person name="Hensen N."/>
            <person name="Bonometti L."/>
            <person name="Westerberg I."/>
            <person name="Brannstrom I.O."/>
            <person name="Guillou S."/>
            <person name="Cros-Aarteil S."/>
            <person name="Calhoun S."/>
            <person name="Haridas S."/>
            <person name="Kuo A."/>
            <person name="Mondo S."/>
            <person name="Pangilinan J."/>
            <person name="Riley R."/>
            <person name="Labutti K."/>
            <person name="Andreopoulos B."/>
            <person name="Lipzen A."/>
            <person name="Chen C."/>
            <person name="Yanf M."/>
            <person name="Daum C."/>
            <person name="Ng V."/>
            <person name="Clum A."/>
            <person name="Ohm R."/>
            <person name="Martin F."/>
            <person name="Silar P."/>
            <person name="Natvig D."/>
            <person name="Lalanne C."/>
            <person name="Gautier V."/>
            <person name="Ament-Velasquez S.L."/>
            <person name="Kruys A."/>
            <person name="Hutchinson M.I."/>
            <person name="Powell A.J."/>
            <person name="Barry K."/>
            <person name="Miller A.N."/>
            <person name="Grigoriev I.V."/>
            <person name="Debuchy R."/>
            <person name="Gladieux P."/>
            <person name="Thoren M.H."/>
            <person name="Johannesson H."/>
        </authorList>
    </citation>
    <scope>NUCLEOTIDE SEQUENCE</scope>
    <source>
        <strain evidence="3">CBS 990.96</strain>
    </source>
</reference>
<comment type="caution">
    <text evidence="3">The sequence shown here is derived from an EMBL/GenBank/DDBJ whole genome shotgun (WGS) entry which is preliminary data.</text>
</comment>
<protein>
    <submittedName>
        <fullName evidence="3">Uncharacterized protein</fullName>
    </submittedName>
</protein>
<sequence>MNRSIITTSSAPQLGPCRQRGPILRLRKYGQNDFERFDAERAGGTYLNVGSRSIGQVEIDVKYRWKEAQWGVVGSNKRPGGIVYMDLTFSQPHGYRLKSARVFVTLSEDSNTYMLKKSAPKRERASSRSRNLMNGNYGLQLTEHFGPHLLTGPKTVQKESKSTSFVPTVELGGIVGLGGVGQSKDISRDRESQWTFMGRIRKLESSRCYTTLEWELSENELDHSQPHKPDYQTGFAFEHNCRPVYMRVEIEGKLRGKGQRLAHKLRHNSFVDRCHPFSSNPNKENFSSLTCIDLSENKEFQMILDPIAKSLDEAMGLKNSSLNRGLEVPGPMQAQYFEEVPNQGHLPHPHQSQVSLANEQPEPPALQPGQASQPLQYTQNHQQPTLPEPQEASSPPWRTTHTEDDILIRALAAYRAARPNVTAHVNVQERQEPEDPTPNSDDTTVGSTTVVDSEQQPSSVGSEVDDPVAEIVKTYPAVRYFLEILVGLQKIQGKSEVESKTKREAPSITSPGDIKIGPELSGTGILIMILYGMVGLAAAYLIYLFASY</sequence>